<evidence type="ECO:0000313" key="2">
    <source>
        <dbReference type="EMBL" id="MCJ8146426.1"/>
    </source>
</evidence>
<evidence type="ECO:0000256" key="1">
    <source>
        <dbReference type="SAM" id="SignalP"/>
    </source>
</evidence>
<name>A0A9X1X1S1_9GAMM</name>
<evidence type="ECO:0008006" key="4">
    <source>
        <dbReference type="Google" id="ProtNLM"/>
    </source>
</evidence>
<proteinExistence type="predicted"/>
<reference evidence="2" key="1">
    <citation type="submission" date="2022-02" db="EMBL/GenBank/DDBJ databases">
        <title>Acinetobacter A3.8 sp. nov., isolated from Sediment (Zhairuo Island).</title>
        <authorList>
            <person name="Zheng K."/>
        </authorList>
    </citation>
    <scope>NUCLEOTIDE SEQUENCE</scope>
    <source>
        <strain evidence="2">A3.8</strain>
    </source>
</reference>
<sequence>MKGLLLSATLILFSPTVFAEIKHLQPHERQQCSKSKEDAVNCLNKLIDLNAGNEQTYISALYDTLAIKSYTNEACKTEIKFSRSSFTPDVIDWDKVSLRELVEQKKSTYHLKEVNIHEVDSSGKIIGRKKIKTTTDELADFMIELMFELTLLCDSSNSKFNKLFLPQATN</sequence>
<keyword evidence="1" id="KW-0732">Signal</keyword>
<comment type="caution">
    <text evidence="2">The sequence shown here is derived from an EMBL/GenBank/DDBJ whole genome shotgun (WGS) entry which is preliminary data.</text>
</comment>
<dbReference type="AlphaFoldDB" id="A0A9X1X1S1"/>
<organism evidence="2 3">
    <name type="scientific">Acinetobacter sedimenti</name>
    <dbReference type="NCBI Taxonomy" id="2919922"/>
    <lineage>
        <taxon>Bacteria</taxon>
        <taxon>Pseudomonadati</taxon>
        <taxon>Pseudomonadota</taxon>
        <taxon>Gammaproteobacteria</taxon>
        <taxon>Moraxellales</taxon>
        <taxon>Moraxellaceae</taxon>
        <taxon>Acinetobacter</taxon>
    </lineage>
</organism>
<accession>A0A9X1X1S1</accession>
<feature type="signal peptide" evidence="1">
    <location>
        <begin position="1"/>
        <end position="19"/>
    </location>
</feature>
<feature type="chain" id="PRO_5040991561" description="DUF3828 domain-containing protein" evidence="1">
    <location>
        <begin position="20"/>
        <end position="170"/>
    </location>
</feature>
<keyword evidence="3" id="KW-1185">Reference proteome</keyword>
<gene>
    <name evidence="2" type="ORF">MKI79_05860</name>
</gene>
<dbReference type="EMBL" id="JAKUML010000007">
    <property type="protein sequence ID" value="MCJ8146426.1"/>
    <property type="molecule type" value="Genomic_DNA"/>
</dbReference>
<evidence type="ECO:0000313" key="3">
    <source>
        <dbReference type="Proteomes" id="UP001139701"/>
    </source>
</evidence>
<dbReference type="Proteomes" id="UP001139701">
    <property type="component" value="Unassembled WGS sequence"/>
</dbReference>
<protein>
    <recommendedName>
        <fullName evidence="4">DUF3828 domain-containing protein</fullName>
    </recommendedName>
</protein>
<dbReference type="RefSeq" id="WP_241571117.1">
    <property type="nucleotide sequence ID" value="NZ_JAKUML010000007.1"/>
</dbReference>